<keyword evidence="2" id="KW-1185">Reference proteome</keyword>
<comment type="caution">
    <text evidence="1">The sequence shown here is derived from an EMBL/GenBank/DDBJ whole genome shotgun (WGS) entry which is preliminary data.</text>
</comment>
<name>A0ABU9N8L5_9FLAO</name>
<protein>
    <recommendedName>
        <fullName evidence="3">Leucine-rich repeat domain-containing protein</fullName>
    </recommendedName>
</protein>
<reference evidence="1 2" key="1">
    <citation type="submission" date="2024-03" db="EMBL/GenBank/DDBJ databases">
        <title>Two novel species of the genus Flavobacterium exhibiting potentially degradation of complex polysaccharides.</title>
        <authorList>
            <person name="Lian X."/>
        </authorList>
    </citation>
    <scope>NUCLEOTIDE SEQUENCE [LARGE SCALE GENOMIC DNA]</scope>
    <source>
        <strain evidence="2">j3</strain>
    </source>
</reference>
<gene>
    <name evidence="1" type="ORF">WFZ85_15670</name>
</gene>
<dbReference type="InterPro" id="IPR032675">
    <property type="entry name" value="LRR_dom_sf"/>
</dbReference>
<evidence type="ECO:0000313" key="2">
    <source>
        <dbReference type="Proteomes" id="UP001460072"/>
    </source>
</evidence>
<organism evidence="1 2">
    <name type="scientific">Flavobacterium aureirubrum</name>
    <dbReference type="NCBI Taxonomy" id="3133147"/>
    <lineage>
        <taxon>Bacteria</taxon>
        <taxon>Pseudomonadati</taxon>
        <taxon>Bacteroidota</taxon>
        <taxon>Flavobacteriia</taxon>
        <taxon>Flavobacteriales</taxon>
        <taxon>Flavobacteriaceae</taxon>
        <taxon>Flavobacterium</taxon>
    </lineage>
</organism>
<proteinExistence type="predicted"/>
<dbReference type="Proteomes" id="UP001460072">
    <property type="component" value="Unassembled WGS sequence"/>
</dbReference>
<evidence type="ECO:0008006" key="3">
    <source>
        <dbReference type="Google" id="ProtNLM"/>
    </source>
</evidence>
<accession>A0ABU9N8L5</accession>
<evidence type="ECO:0000313" key="1">
    <source>
        <dbReference type="EMBL" id="MEM0544036.1"/>
    </source>
</evidence>
<dbReference type="Gene3D" id="3.80.10.10">
    <property type="entry name" value="Ribonuclease Inhibitor"/>
    <property type="match status" value="1"/>
</dbReference>
<sequence length="282" mass="33780">MKFFNQEKKRVCYLPEHQNEIVKYFVENEDATLVVSFDDFILPEKPIDFDNVLEINIKKLMLSGSYHKTNELGAFLKLATLIELDNRNIELHYDFINFPNLEILRYTWQKKCLNISECKKLKELSLWSYKPKNQNLTEFSKLNSLDELRIIQSNIKSINGIENLQNIREMVFIANKLLSFDDMNCVFPNVEILHIESCKEIKIEKIIKLFPNIKDLNFFSSNEIESLRIILDNLKNLERLNVYNLKILENDNTYWKDYKNLKSFNFQDRKHHILKRKDFKNI</sequence>
<dbReference type="SUPFAM" id="SSF52058">
    <property type="entry name" value="L domain-like"/>
    <property type="match status" value="1"/>
</dbReference>
<dbReference type="RefSeq" id="WP_342697200.1">
    <property type="nucleotide sequence ID" value="NZ_JBCGDO010000047.1"/>
</dbReference>
<dbReference type="EMBL" id="JBCGDO010000047">
    <property type="protein sequence ID" value="MEM0544036.1"/>
    <property type="molecule type" value="Genomic_DNA"/>
</dbReference>